<accession>A0ABW8JNI0</accession>
<feature type="domain" description="GST N-terminal" evidence="1">
    <location>
        <begin position="4"/>
        <end position="85"/>
    </location>
</feature>
<evidence type="ECO:0000313" key="3">
    <source>
        <dbReference type="Proteomes" id="UP001620460"/>
    </source>
</evidence>
<dbReference type="SFLD" id="SFLDG00358">
    <property type="entry name" value="Main_(cytGST)"/>
    <property type="match status" value="1"/>
</dbReference>
<dbReference type="PANTHER" id="PTHR44051:SF21">
    <property type="entry name" value="GLUTATHIONE S-TRANSFERASE FAMILY PROTEIN"/>
    <property type="match status" value="1"/>
</dbReference>
<dbReference type="RefSeq" id="WP_404629537.1">
    <property type="nucleotide sequence ID" value="NZ_JADIKM010000001.1"/>
</dbReference>
<evidence type="ECO:0000259" key="1">
    <source>
        <dbReference type="PROSITE" id="PS50404"/>
    </source>
</evidence>
<gene>
    <name evidence="2" type="ORF">ISP17_00420</name>
</gene>
<dbReference type="CDD" id="cd03207">
    <property type="entry name" value="GST_C_8"/>
    <property type="match status" value="1"/>
</dbReference>
<dbReference type="PROSITE" id="PS50404">
    <property type="entry name" value="GST_NTER"/>
    <property type="match status" value="1"/>
</dbReference>
<sequence>MIAAPRVTFFYAPQTRAGGTLALFEELGVDYDLQLLSLKAGTQRAPEYLAINPMGKVPAIVHDGALVAEQPAVFIYLADLYADKGLAPAIGDPLRGPYLRWLVFYGSCFEPAIVDRAMKREPAPASTCPYGTWEQMLDALTAQLAQGPYLFGERFTAADVLWGTALNWTTKFQLVPELPVIRGYIDRVLARPAMQRAMAKDAAFAAQQSA</sequence>
<evidence type="ECO:0000313" key="2">
    <source>
        <dbReference type="EMBL" id="MFK2902408.1"/>
    </source>
</evidence>
<dbReference type="Gene3D" id="3.40.30.10">
    <property type="entry name" value="Glutaredoxin"/>
    <property type="match status" value="1"/>
</dbReference>
<dbReference type="Proteomes" id="UP001620460">
    <property type="component" value="Unassembled WGS sequence"/>
</dbReference>
<protein>
    <submittedName>
        <fullName evidence="2">Glutathione S-transferase family protein</fullName>
    </submittedName>
</protein>
<dbReference type="InterPro" id="IPR036249">
    <property type="entry name" value="Thioredoxin-like_sf"/>
</dbReference>
<dbReference type="PANTHER" id="PTHR44051">
    <property type="entry name" value="GLUTATHIONE S-TRANSFERASE-RELATED"/>
    <property type="match status" value="1"/>
</dbReference>
<reference evidence="2 3" key="1">
    <citation type="submission" date="2020-10" db="EMBL/GenBank/DDBJ databases">
        <title>Phylogeny of dyella-like bacteria.</title>
        <authorList>
            <person name="Fu J."/>
        </authorList>
    </citation>
    <scope>NUCLEOTIDE SEQUENCE [LARGE SCALE GENOMIC DNA]</scope>
    <source>
        <strain evidence="2 3">Gsoil3046</strain>
    </source>
</reference>
<dbReference type="Gene3D" id="1.20.1050.10">
    <property type="match status" value="1"/>
</dbReference>
<dbReference type="InterPro" id="IPR004045">
    <property type="entry name" value="Glutathione_S-Trfase_N"/>
</dbReference>
<dbReference type="SUPFAM" id="SSF47616">
    <property type="entry name" value="GST C-terminal domain-like"/>
    <property type="match status" value="1"/>
</dbReference>
<dbReference type="Pfam" id="PF02798">
    <property type="entry name" value="GST_N"/>
    <property type="match status" value="1"/>
</dbReference>
<dbReference type="InterPro" id="IPR040079">
    <property type="entry name" value="Glutathione_S-Trfase"/>
</dbReference>
<name>A0ABW8JNI0_9GAMM</name>
<dbReference type="SFLD" id="SFLDG01150">
    <property type="entry name" value="Main.1:_Beta-like"/>
    <property type="match status" value="1"/>
</dbReference>
<dbReference type="CDD" id="cd03046">
    <property type="entry name" value="GST_N_GTT1_like"/>
    <property type="match status" value="1"/>
</dbReference>
<keyword evidence="3" id="KW-1185">Reference proteome</keyword>
<proteinExistence type="predicted"/>
<dbReference type="Pfam" id="PF13410">
    <property type="entry name" value="GST_C_2"/>
    <property type="match status" value="1"/>
</dbReference>
<dbReference type="SUPFAM" id="SSF52833">
    <property type="entry name" value="Thioredoxin-like"/>
    <property type="match status" value="1"/>
</dbReference>
<comment type="caution">
    <text evidence="2">The sequence shown here is derived from an EMBL/GenBank/DDBJ whole genome shotgun (WGS) entry which is preliminary data.</text>
</comment>
<dbReference type="SFLD" id="SFLDS00019">
    <property type="entry name" value="Glutathione_Transferase_(cytos"/>
    <property type="match status" value="1"/>
</dbReference>
<dbReference type="InterPro" id="IPR036282">
    <property type="entry name" value="Glutathione-S-Trfase_C_sf"/>
</dbReference>
<dbReference type="EMBL" id="JADIKM010000001">
    <property type="protein sequence ID" value="MFK2902408.1"/>
    <property type="molecule type" value="Genomic_DNA"/>
</dbReference>
<organism evidence="2 3">
    <name type="scientific">Dyella ginsengisoli</name>
    <dbReference type="NCBI Taxonomy" id="363848"/>
    <lineage>
        <taxon>Bacteria</taxon>
        <taxon>Pseudomonadati</taxon>
        <taxon>Pseudomonadota</taxon>
        <taxon>Gammaproteobacteria</taxon>
        <taxon>Lysobacterales</taxon>
        <taxon>Rhodanobacteraceae</taxon>
        <taxon>Dyella</taxon>
    </lineage>
</organism>